<proteinExistence type="predicted"/>
<feature type="chain" id="PRO_5025590801" description="Outer membrane protein beta-barrel domain-containing protein" evidence="1">
    <location>
        <begin position="27"/>
        <end position="244"/>
    </location>
</feature>
<feature type="signal peptide" evidence="1">
    <location>
        <begin position="1"/>
        <end position="26"/>
    </location>
</feature>
<accession>A0A6C2UBK9</accession>
<keyword evidence="3" id="KW-1185">Reference proteome</keyword>
<evidence type="ECO:0000256" key="1">
    <source>
        <dbReference type="SAM" id="SignalP"/>
    </source>
</evidence>
<dbReference type="EMBL" id="CAAHFG010000004">
    <property type="protein sequence ID" value="VGO17319.1"/>
    <property type="molecule type" value="Genomic_DNA"/>
</dbReference>
<protein>
    <recommendedName>
        <fullName evidence="4">Outer membrane protein beta-barrel domain-containing protein</fullName>
    </recommendedName>
</protein>
<evidence type="ECO:0000313" key="2">
    <source>
        <dbReference type="EMBL" id="VGO17319.1"/>
    </source>
</evidence>
<keyword evidence="1" id="KW-0732">Signal</keyword>
<organism evidence="2 3">
    <name type="scientific">Pontiella desulfatans</name>
    <dbReference type="NCBI Taxonomy" id="2750659"/>
    <lineage>
        <taxon>Bacteria</taxon>
        <taxon>Pseudomonadati</taxon>
        <taxon>Kiritimatiellota</taxon>
        <taxon>Kiritimatiellia</taxon>
        <taxon>Kiritimatiellales</taxon>
        <taxon>Pontiellaceae</taxon>
        <taxon>Pontiella</taxon>
    </lineage>
</organism>
<name>A0A6C2UBK9_PONDE</name>
<evidence type="ECO:0008006" key="4">
    <source>
        <dbReference type="Google" id="ProtNLM"/>
    </source>
</evidence>
<gene>
    <name evidence="2" type="ORF">PDESU_05915</name>
</gene>
<sequence length="244" mass="26703">MGIKENLNAKFALAAMLCLNAFSAVAATGEKMELVPSVWVGWMRGNMNVQGQEAKVVRASDDYFGDLDYGFSAELVLRNQQMVLLGLVDYIETISSEVKVGNEKGTLDSSEIVGCIALGYPLGSGKSTVDFLIGLQTLRLDNDLKLAGGDAYSDGPTVYDVMWMLRIKQELFSNFYLNVPLAIGGTYLSDSEFVYDAGVQLLYQVNGKIDVRAGYRITGYDFSEDADSTDFYQQGYTLGVGIIF</sequence>
<dbReference type="RefSeq" id="WP_136082803.1">
    <property type="nucleotide sequence ID" value="NZ_CAAHFG010000004.1"/>
</dbReference>
<reference evidence="2 3" key="1">
    <citation type="submission" date="2019-04" db="EMBL/GenBank/DDBJ databases">
        <authorList>
            <person name="Van Vliet M D."/>
        </authorList>
    </citation>
    <scope>NUCLEOTIDE SEQUENCE [LARGE SCALE GENOMIC DNA]</scope>
    <source>
        <strain evidence="2 3">F1</strain>
    </source>
</reference>
<dbReference type="Proteomes" id="UP000366872">
    <property type="component" value="Unassembled WGS sequence"/>
</dbReference>
<evidence type="ECO:0000313" key="3">
    <source>
        <dbReference type="Proteomes" id="UP000366872"/>
    </source>
</evidence>
<dbReference type="AlphaFoldDB" id="A0A6C2UBK9"/>